<feature type="domain" description="Band 7" evidence="2">
    <location>
        <begin position="12"/>
        <end position="198"/>
    </location>
</feature>
<dbReference type="AlphaFoldDB" id="A0A411WPJ5"/>
<evidence type="ECO:0000256" key="1">
    <source>
        <dbReference type="ARBA" id="ARBA00004167"/>
    </source>
</evidence>
<dbReference type="InterPro" id="IPR036013">
    <property type="entry name" value="Band_7/SPFH_dom_sf"/>
</dbReference>
<dbReference type="KEGG" id="prag:EKN56_18340"/>
<dbReference type="GO" id="GO:0016020">
    <property type="term" value="C:membrane"/>
    <property type="evidence" value="ECO:0007669"/>
    <property type="project" value="UniProtKB-SubCell"/>
</dbReference>
<evidence type="ECO:0000313" key="3">
    <source>
        <dbReference type="EMBL" id="QBH98174.1"/>
    </source>
</evidence>
<dbReference type="EMBL" id="CP034752">
    <property type="protein sequence ID" value="QBH98174.1"/>
    <property type="molecule type" value="Genomic_DNA"/>
</dbReference>
<dbReference type="OrthoDB" id="3469168at2"/>
<evidence type="ECO:0000259" key="2">
    <source>
        <dbReference type="Pfam" id="PF01145"/>
    </source>
</evidence>
<keyword evidence="4" id="KW-1185">Reference proteome</keyword>
<gene>
    <name evidence="3" type="ORF">EKN56_18340</name>
</gene>
<comment type="subcellular location">
    <subcellularLocation>
        <location evidence="1">Membrane</location>
        <topology evidence="1">Single-pass membrane protein</topology>
    </subcellularLocation>
</comment>
<reference evidence="3 4" key="1">
    <citation type="submission" date="2019-03" db="EMBL/GenBank/DDBJ databases">
        <title>Pragia sp. nov. isolated from the gut tract of Carduelis flavirostris.</title>
        <authorList>
            <person name="Ge Y."/>
        </authorList>
    </citation>
    <scope>NUCLEOTIDE SEQUENCE [LARGE SCALE GENOMIC DNA]</scope>
    <source>
        <strain evidence="3 4">CF-458</strain>
    </source>
</reference>
<name>A0A411WPJ5_9GAMM</name>
<dbReference type="SUPFAM" id="SSF117892">
    <property type="entry name" value="Band 7/SPFH domain"/>
    <property type="match status" value="1"/>
</dbReference>
<dbReference type="RefSeq" id="WP_130593122.1">
    <property type="nucleotide sequence ID" value="NZ_CP034752.1"/>
</dbReference>
<dbReference type="InterPro" id="IPR001107">
    <property type="entry name" value="Band_7"/>
</dbReference>
<evidence type="ECO:0000313" key="4">
    <source>
        <dbReference type="Proteomes" id="UP000293154"/>
    </source>
</evidence>
<accession>A0A411WPJ5</accession>
<organism evidence="3 4">
    <name type="scientific">Limnobaculum zhutongyuii</name>
    <dbReference type="NCBI Taxonomy" id="2498113"/>
    <lineage>
        <taxon>Bacteria</taxon>
        <taxon>Pseudomonadati</taxon>
        <taxon>Pseudomonadota</taxon>
        <taxon>Gammaproteobacteria</taxon>
        <taxon>Enterobacterales</taxon>
        <taxon>Budviciaceae</taxon>
        <taxon>Limnobaculum</taxon>
    </lineage>
</organism>
<protein>
    <submittedName>
        <fullName evidence="3">NrtR-regulated NrtX</fullName>
    </submittedName>
</protein>
<dbReference type="Proteomes" id="UP000293154">
    <property type="component" value="Chromosome"/>
</dbReference>
<proteinExistence type="predicted"/>
<sequence>MFGLNFIKADSSTHLIQFQKGQVVRQGVGMSFYYSSFTSTLAAVPVSSKELPFVFLLQTSDFQQVTIQGQVTYCITTPEQAAKMLNFTIKSSGRYVSDDPQKLDDRVQRSVQVAVRDRLQRQPLREALVFAPELIQYLKIQLASSEVLEALGVSVLDVAITAISPSPETAKALEAEVREQLLKESDDAIYIRRLSSIEQEKAVKEKELATEVAIQRKKQEIEEAKIEAQRMVLQKKYVLNEEKIKAEIAEEQQRQSLVQLTSENERALADVAAYGIEKRMKVYESVGPEILKALAMSNMRPEQLIAQAFENLTQGENKVGNLNISPELLNSLIRQEA</sequence>
<dbReference type="Gene3D" id="3.30.479.30">
    <property type="entry name" value="Band 7 domain"/>
    <property type="match status" value="1"/>
</dbReference>
<dbReference type="Pfam" id="PF01145">
    <property type="entry name" value="Band_7"/>
    <property type="match status" value="1"/>
</dbReference>